<evidence type="ECO:0000256" key="4">
    <source>
        <dbReference type="ARBA" id="ARBA00022597"/>
    </source>
</evidence>
<dbReference type="SUPFAM" id="SSF52728">
    <property type="entry name" value="PTS IIb component"/>
    <property type="match status" value="1"/>
</dbReference>
<keyword evidence="7" id="KW-0418">Kinase</keyword>
<keyword evidence="6" id="KW-0598">Phosphotransferase system</keyword>
<dbReference type="Proteomes" id="UP000007039">
    <property type="component" value="Chromosome"/>
</dbReference>
<protein>
    <submittedName>
        <fullName evidence="9">PTS system sorbose subfamily IIB component</fullName>
    </submittedName>
</protein>
<feature type="domain" description="PTS EIIB type-4" evidence="8">
    <location>
        <begin position="1"/>
        <end position="162"/>
    </location>
</feature>
<dbReference type="GO" id="GO:0005737">
    <property type="term" value="C:cytoplasm"/>
    <property type="evidence" value="ECO:0007669"/>
    <property type="project" value="UniProtKB-SubCell"/>
</dbReference>
<comment type="subcellular location">
    <subcellularLocation>
        <location evidence="1">Cytoplasm</location>
    </subcellularLocation>
</comment>
<evidence type="ECO:0000313" key="9">
    <source>
        <dbReference type="EMBL" id="ADR19332.1"/>
    </source>
</evidence>
<dbReference type="GO" id="GO:0016301">
    <property type="term" value="F:kinase activity"/>
    <property type="evidence" value="ECO:0007669"/>
    <property type="project" value="UniProtKB-KW"/>
</dbReference>
<keyword evidence="10" id="KW-1185">Reference proteome</keyword>
<dbReference type="AlphaFoldDB" id="E4TK56"/>
<gene>
    <name evidence="9" type="ordered locus">Calni_1424</name>
</gene>
<dbReference type="KEGG" id="cni:Calni_1424"/>
<keyword evidence="5" id="KW-0808">Transferase</keyword>
<keyword evidence="4" id="KW-0762">Sugar transport</keyword>
<name>E4TK56_CALNY</name>
<dbReference type="Gene3D" id="3.40.35.10">
    <property type="entry name" value="Phosphotransferase system, sorbose subfamily IIB component"/>
    <property type="match status" value="1"/>
</dbReference>
<dbReference type="EMBL" id="CP002347">
    <property type="protein sequence ID" value="ADR19332.1"/>
    <property type="molecule type" value="Genomic_DNA"/>
</dbReference>
<evidence type="ECO:0000256" key="7">
    <source>
        <dbReference type="ARBA" id="ARBA00022777"/>
    </source>
</evidence>
<accession>E4TK56</accession>
<evidence type="ECO:0000259" key="8">
    <source>
        <dbReference type="PROSITE" id="PS51101"/>
    </source>
</evidence>
<dbReference type="PROSITE" id="PS51101">
    <property type="entry name" value="PTS_EIIB_TYPE_4"/>
    <property type="match status" value="1"/>
</dbReference>
<keyword evidence="3" id="KW-0963">Cytoplasm</keyword>
<reference evidence="9 10" key="2">
    <citation type="journal article" date="2011" name="Stand. Genomic Sci.">
        <title>Complete genome sequence of Calditerrivibrio nitroreducens type strain (Yu37-1).</title>
        <authorList>
            <person name="Pitluck S."/>
            <person name="Sikorski J."/>
            <person name="Zeytun A."/>
            <person name="Lapidus A."/>
            <person name="Nolan M."/>
            <person name="Lucas S."/>
            <person name="Hammon N."/>
            <person name="Deshpande S."/>
            <person name="Cheng J.F."/>
            <person name="Tapia R."/>
            <person name="Han C."/>
            <person name="Goodwin L."/>
            <person name="Liolios K."/>
            <person name="Pagani I."/>
            <person name="Ivanova N."/>
            <person name="Mavromatis K."/>
            <person name="Pati A."/>
            <person name="Chen A."/>
            <person name="Palaniappan K."/>
            <person name="Hauser L."/>
            <person name="Chang Y.J."/>
            <person name="Jeffries C.D."/>
            <person name="Detter J.C."/>
            <person name="Brambilla E."/>
            <person name="Djao O.D."/>
            <person name="Rohde M."/>
            <person name="Spring S."/>
            <person name="Goker M."/>
            <person name="Woyke T."/>
            <person name="Bristow J."/>
            <person name="Eisen J.A."/>
            <person name="Markowitz V."/>
            <person name="Hugenholtz P."/>
            <person name="Kyrpides N.C."/>
            <person name="Klenk H.P."/>
            <person name="Land M."/>
        </authorList>
    </citation>
    <scope>NUCLEOTIDE SEQUENCE [LARGE SCALE GENOMIC DNA]</scope>
    <source>
        <strain evidence="10">DSM 19672 / NBRC 101217 / Yu37-1</strain>
    </source>
</reference>
<evidence type="ECO:0000256" key="5">
    <source>
        <dbReference type="ARBA" id="ARBA00022679"/>
    </source>
</evidence>
<keyword evidence="2" id="KW-0813">Transport</keyword>
<dbReference type="InterPro" id="IPR004720">
    <property type="entry name" value="PTS_IIB_sorbose-sp"/>
</dbReference>
<dbReference type="GO" id="GO:0008982">
    <property type="term" value="F:protein-N(PI)-phosphohistidine-sugar phosphotransferase activity"/>
    <property type="evidence" value="ECO:0007669"/>
    <property type="project" value="InterPro"/>
</dbReference>
<dbReference type="HOGENOM" id="CLU_116175_3_0_0"/>
<sequence precursor="true">MRQRRIFRVDDRLIHGQVIEGWIKYYKLNNTSIVNDKVYADPIQQMIYRSVVPKGVNIFISTIKSFENEFLKIKNNDFLVLFESIQDLYTCRKLIDDSIEINIGCIANRPHKHQISDTVFLDASEIKLLCELRENHNISIKKLPWETSIEILNFNKLLDGEL</sequence>
<organism evidence="9 10">
    <name type="scientific">Calditerrivibrio nitroreducens (strain DSM 19672 / NBRC 101217 / Yu37-1)</name>
    <dbReference type="NCBI Taxonomy" id="768670"/>
    <lineage>
        <taxon>Bacteria</taxon>
        <taxon>Pseudomonadati</taxon>
        <taxon>Deferribacterota</taxon>
        <taxon>Deferribacteres</taxon>
        <taxon>Deferribacterales</taxon>
        <taxon>Calditerrivibrionaceae</taxon>
    </lineage>
</organism>
<dbReference type="RefSeq" id="WP_013451543.1">
    <property type="nucleotide sequence ID" value="NC_014758.1"/>
</dbReference>
<dbReference type="InterPro" id="IPR036667">
    <property type="entry name" value="PTS_IIB_sorbose-sp_sf"/>
</dbReference>
<evidence type="ECO:0000256" key="2">
    <source>
        <dbReference type="ARBA" id="ARBA00022448"/>
    </source>
</evidence>
<evidence type="ECO:0000313" key="10">
    <source>
        <dbReference type="Proteomes" id="UP000007039"/>
    </source>
</evidence>
<evidence type="ECO:0000256" key="3">
    <source>
        <dbReference type="ARBA" id="ARBA00022490"/>
    </source>
</evidence>
<evidence type="ECO:0000256" key="1">
    <source>
        <dbReference type="ARBA" id="ARBA00004496"/>
    </source>
</evidence>
<dbReference type="GO" id="GO:0009401">
    <property type="term" value="P:phosphoenolpyruvate-dependent sugar phosphotransferase system"/>
    <property type="evidence" value="ECO:0007669"/>
    <property type="project" value="UniProtKB-KW"/>
</dbReference>
<dbReference type="Pfam" id="PF03830">
    <property type="entry name" value="PTSIIB_sorb"/>
    <property type="match status" value="1"/>
</dbReference>
<reference key="1">
    <citation type="submission" date="2010-11" db="EMBL/GenBank/DDBJ databases">
        <title>The complete genome of chromosome of Calditerrivibrio nitroreducens DSM 19672.</title>
        <authorList>
            <consortium name="US DOE Joint Genome Institute (JGI-PGF)"/>
            <person name="Lucas S."/>
            <person name="Copeland A."/>
            <person name="Lapidus A."/>
            <person name="Bruce D."/>
            <person name="Goodwin L."/>
            <person name="Pitluck S."/>
            <person name="Kyrpides N."/>
            <person name="Mavromatis K."/>
            <person name="Ivanova N."/>
            <person name="Mikhailova N."/>
            <person name="Zeytun A."/>
            <person name="Brettin T."/>
            <person name="Detter J.C."/>
            <person name="Tapia R."/>
            <person name="Han C."/>
            <person name="Land M."/>
            <person name="Hauser L."/>
            <person name="Markowitz V."/>
            <person name="Cheng J.-F."/>
            <person name="Hugenholtz P."/>
            <person name="Woyke T."/>
            <person name="Wu D."/>
            <person name="Spring S."/>
            <person name="Schroeder M."/>
            <person name="Brambilla E."/>
            <person name="Klenk H.-P."/>
            <person name="Eisen J.A."/>
        </authorList>
    </citation>
    <scope>NUCLEOTIDE SEQUENCE [LARGE SCALE GENOMIC DNA]</scope>
    <source>
        <strain>DSM 19672</strain>
    </source>
</reference>
<dbReference type="STRING" id="768670.Calni_1424"/>
<evidence type="ECO:0000256" key="6">
    <source>
        <dbReference type="ARBA" id="ARBA00022683"/>
    </source>
</evidence>
<dbReference type="OrthoDB" id="9788818at2"/>
<proteinExistence type="predicted"/>
<dbReference type="eggNOG" id="COG3444">
    <property type="taxonomic scope" value="Bacteria"/>
</dbReference>